<name>A0A814AGT0_ADIRI</name>
<keyword evidence="5" id="KW-0747">Spliceosome</keyword>
<dbReference type="InterPro" id="IPR003954">
    <property type="entry name" value="RRM_euk-type"/>
</dbReference>
<evidence type="ECO:0000256" key="5">
    <source>
        <dbReference type="ARBA" id="ARBA00022728"/>
    </source>
</evidence>
<evidence type="ECO:0000259" key="16">
    <source>
        <dbReference type="PROSITE" id="PS50158"/>
    </source>
</evidence>
<dbReference type="InterPro" id="IPR034219">
    <property type="entry name" value="ZCRB1_RRM"/>
</dbReference>
<evidence type="ECO:0000256" key="4">
    <source>
        <dbReference type="ARBA" id="ARBA00022723"/>
    </source>
</evidence>
<dbReference type="InterPro" id="IPR036875">
    <property type="entry name" value="Znf_CCHC_sf"/>
</dbReference>
<dbReference type="GO" id="GO:0000398">
    <property type="term" value="P:mRNA splicing, via spliceosome"/>
    <property type="evidence" value="ECO:0007669"/>
    <property type="project" value="InterPro"/>
</dbReference>
<dbReference type="Proteomes" id="UP000663828">
    <property type="component" value="Unassembled WGS sequence"/>
</dbReference>
<evidence type="ECO:0000256" key="10">
    <source>
        <dbReference type="ARBA" id="ARBA00023242"/>
    </source>
</evidence>
<dbReference type="InterPro" id="IPR035979">
    <property type="entry name" value="RBD_domain_sf"/>
</dbReference>
<evidence type="ECO:0000256" key="7">
    <source>
        <dbReference type="ARBA" id="ARBA00022833"/>
    </source>
</evidence>
<dbReference type="PROSITE" id="PS50158">
    <property type="entry name" value="ZF_CCHC"/>
    <property type="match status" value="1"/>
</dbReference>
<dbReference type="GO" id="GO:0008270">
    <property type="term" value="F:zinc ion binding"/>
    <property type="evidence" value="ECO:0007669"/>
    <property type="project" value="UniProtKB-KW"/>
</dbReference>
<dbReference type="InterPro" id="IPR044598">
    <property type="entry name" value="ZCRB1"/>
</dbReference>
<evidence type="ECO:0000256" key="2">
    <source>
        <dbReference type="ARBA" id="ARBA00015428"/>
    </source>
</evidence>
<dbReference type="PANTHER" id="PTHR46259">
    <property type="entry name" value="ZINC FINGER CCHC-TYPE AND RNA-BINDING MOTIF-CONTAINING PROTEIN 1"/>
    <property type="match status" value="1"/>
</dbReference>
<dbReference type="InterPro" id="IPR001878">
    <property type="entry name" value="Znf_CCHC"/>
</dbReference>
<dbReference type="Proteomes" id="UP000663852">
    <property type="component" value="Unassembled WGS sequence"/>
</dbReference>
<gene>
    <name evidence="17" type="ORF">EDS130_LOCUS10309</name>
    <name evidence="18" type="ORF">XAT740_LOCUS32961</name>
</gene>
<proteinExistence type="predicted"/>
<keyword evidence="9" id="KW-0508">mRNA splicing</keyword>
<feature type="domain" description="RRM" evidence="15">
    <location>
        <begin position="13"/>
        <end position="91"/>
    </location>
</feature>
<feature type="domain" description="CCHC-type" evidence="16">
    <location>
        <begin position="109"/>
        <end position="125"/>
    </location>
</feature>
<dbReference type="GO" id="GO:0005689">
    <property type="term" value="C:U12-type spliceosomal complex"/>
    <property type="evidence" value="ECO:0007669"/>
    <property type="project" value="InterPro"/>
</dbReference>
<evidence type="ECO:0000259" key="15">
    <source>
        <dbReference type="PROSITE" id="PS50102"/>
    </source>
</evidence>
<dbReference type="SMART" id="SM00343">
    <property type="entry name" value="ZnF_C2HC"/>
    <property type="match status" value="1"/>
</dbReference>
<dbReference type="Pfam" id="PF00076">
    <property type="entry name" value="RRM_1"/>
    <property type="match status" value="1"/>
</dbReference>
<dbReference type="FunFam" id="4.10.60.10:FF:000009">
    <property type="entry name" value="Zinc finger CCHC-type and RNA-binding motif-containing protein 1"/>
    <property type="match status" value="1"/>
</dbReference>
<accession>A0A814AGT0</accession>
<evidence type="ECO:0000256" key="12">
    <source>
        <dbReference type="PROSITE-ProRule" id="PRU00047"/>
    </source>
</evidence>
<keyword evidence="10" id="KW-0539">Nucleus</keyword>
<evidence type="ECO:0000256" key="9">
    <source>
        <dbReference type="ARBA" id="ARBA00023187"/>
    </source>
</evidence>
<dbReference type="Gene3D" id="4.10.60.10">
    <property type="entry name" value="Zinc finger, CCHC-type"/>
    <property type="match status" value="1"/>
</dbReference>
<evidence type="ECO:0000313" key="19">
    <source>
        <dbReference type="Proteomes" id="UP000663828"/>
    </source>
</evidence>
<dbReference type="SUPFAM" id="SSF57756">
    <property type="entry name" value="Retrovirus zinc finger-like domains"/>
    <property type="match status" value="1"/>
</dbReference>
<evidence type="ECO:0000256" key="14">
    <source>
        <dbReference type="SAM" id="MobiDB-lite"/>
    </source>
</evidence>
<evidence type="ECO:0000256" key="13">
    <source>
        <dbReference type="PROSITE-ProRule" id="PRU00176"/>
    </source>
</evidence>
<sequence length="203" mass="23009">MSSQVLKLTPSQSTVYLSNIPFHLTNNDIHKLFDEYGKVVKVTIVKDRETRQNKGVAFILFLSSDDALRAIDAFNGKELYGRTLKCSLAIDNGRTREFLRKRQYPDKSKCFECGEAGHLSYVCPKNALGDRQPPAKKRKKVKAKIQTESDSNASDNDDTLVASMTTQDNYIKSMTTTTDVTVPARKRYCQSTYFSDEEEEIVE</sequence>
<dbReference type="OrthoDB" id="267048at2759"/>
<dbReference type="InterPro" id="IPR000504">
    <property type="entry name" value="RRM_dom"/>
</dbReference>
<dbReference type="InterPro" id="IPR012677">
    <property type="entry name" value="Nucleotide-bd_a/b_plait_sf"/>
</dbReference>
<keyword evidence="7" id="KW-0862">Zinc</keyword>
<dbReference type="GO" id="GO:0003723">
    <property type="term" value="F:RNA binding"/>
    <property type="evidence" value="ECO:0007669"/>
    <property type="project" value="UniProtKB-UniRule"/>
</dbReference>
<dbReference type="PROSITE" id="PS50102">
    <property type="entry name" value="RRM"/>
    <property type="match status" value="1"/>
</dbReference>
<evidence type="ECO:0000256" key="3">
    <source>
        <dbReference type="ARBA" id="ARBA00022664"/>
    </source>
</evidence>
<dbReference type="SUPFAM" id="SSF54928">
    <property type="entry name" value="RNA-binding domain, RBD"/>
    <property type="match status" value="1"/>
</dbReference>
<evidence type="ECO:0000256" key="6">
    <source>
        <dbReference type="ARBA" id="ARBA00022771"/>
    </source>
</evidence>
<comment type="subcellular location">
    <subcellularLocation>
        <location evidence="1">Nucleus</location>
    </subcellularLocation>
</comment>
<comment type="caution">
    <text evidence="17">The sequence shown here is derived from an EMBL/GenBank/DDBJ whole genome shotgun (WGS) entry which is preliminary data.</text>
</comment>
<evidence type="ECO:0000313" key="18">
    <source>
        <dbReference type="EMBL" id="CAF1378891.1"/>
    </source>
</evidence>
<dbReference type="SMART" id="SM00360">
    <property type="entry name" value="RRM"/>
    <property type="match status" value="1"/>
</dbReference>
<protein>
    <recommendedName>
        <fullName evidence="2">Zinc finger CCHC-type and RNA-binding motif-containing protein 1</fullName>
    </recommendedName>
    <alternativeName>
        <fullName evidence="11">U11/U12 small nuclear ribonucleoprotein 31 kDa protein</fullName>
    </alternativeName>
</protein>
<keyword evidence="6 12" id="KW-0863">Zinc-finger</keyword>
<keyword evidence="4" id="KW-0479">Metal-binding</keyword>
<dbReference type="AlphaFoldDB" id="A0A814AGT0"/>
<feature type="region of interest" description="Disordered" evidence="14">
    <location>
        <begin position="131"/>
        <end position="161"/>
    </location>
</feature>
<evidence type="ECO:0000313" key="17">
    <source>
        <dbReference type="EMBL" id="CAF0911641.1"/>
    </source>
</evidence>
<dbReference type="CDD" id="cd12393">
    <property type="entry name" value="RRM_ZCRB1"/>
    <property type="match status" value="1"/>
</dbReference>
<evidence type="ECO:0000256" key="11">
    <source>
        <dbReference type="ARBA" id="ARBA00032031"/>
    </source>
</evidence>
<dbReference type="SMART" id="SM00361">
    <property type="entry name" value="RRM_1"/>
    <property type="match status" value="1"/>
</dbReference>
<dbReference type="EMBL" id="CAJNOR010003114">
    <property type="protein sequence ID" value="CAF1378891.1"/>
    <property type="molecule type" value="Genomic_DNA"/>
</dbReference>
<keyword evidence="3" id="KW-0507">mRNA processing</keyword>
<evidence type="ECO:0000256" key="1">
    <source>
        <dbReference type="ARBA" id="ARBA00004123"/>
    </source>
</evidence>
<reference evidence="17" key="1">
    <citation type="submission" date="2021-02" db="EMBL/GenBank/DDBJ databases">
        <authorList>
            <person name="Nowell W R."/>
        </authorList>
    </citation>
    <scope>NUCLEOTIDE SEQUENCE</scope>
</reference>
<dbReference type="Gene3D" id="3.30.70.330">
    <property type="match status" value="1"/>
</dbReference>
<organism evidence="17 20">
    <name type="scientific">Adineta ricciae</name>
    <name type="common">Rotifer</name>
    <dbReference type="NCBI Taxonomy" id="249248"/>
    <lineage>
        <taxon>Eukaryota</taxon>
        <taxon>Metazoa</taxon>
        <taxon>Spiralia</taxon>
        <taxon>Gnathifera</taxon>
        <taxon>Rotifera</taxon>
        <taxon>Eurotatoria</taxon>
        <taxon>Bdelloidea</taxon>
        <taxon>Adinetida</taxon>
        <taxon>Adinetidae</taxon>
        <taxon>Adineta</taxon>
    </lineage>
</organism>
<feature type="compositionally biased region" description="Basic residues" evidence="14">
    <location>
        <begin position="134"/>
        <end position="143"/>
    </location>
</feature>
<evidence type="ECO:0000313" key="20">
    <source>
        <dbReference type="Proteomes" id="UP000663852"/>
    </source>
</evidence>
<keyword evidence="19" id="KW-1185">Reference proteome</keyword>
<evidence type="ECO:0000256" key="8">
    <source>
        <dbReference type="ARBA" id="ARBA00022884"/>
    </source>
</evidence>
<dbReference type="PANTHER" id="PTHR46259:SF1">
    <property type="entry name" value="ZINC FINGER CCHC-TYPE AND RNA-BINDING MOTIF-CONTAINING PROTEIN 1"/>
    <property type="match status" value="1"/>
</dbReference>
<dbReference type="EMBL" id="CAJNOJ010000035">
    <property type="protein sequence ID" value="CAF0911641.1"/>
    <property type="molecule type" value="Genomic_DNA"/>
</dbReference>
<keyword evidence="8 13" id="KW-0694">RNA-binding</keyword>